<dbReference type="InParanoid" id="M4BBZ8"/>
<keyword evidence="2" id="KW-1185">Reference proteome</keyword>
<proteinExistence type="predicted"/>
<dbReference type="HOGENOM" id="CLU_1258206_0_0_1"/>
<evidence type="ECO:0008006" key="3">
    <source>
        <dbReference type="Google" id="ProtNLM"/>
    </source>
</evidence>
<reference evidence="2" key="1">
    <citation type="journal article" date="2010" name="Science">
        <title>Signatures of adaptation to obligate biotrophy in the Hyaloperonospora arabidopsidis genome.</title>
        <authorList>
            <person name="Baxter L."/>
            <person name="Tripathy S."/>
            <person name="Ishaque N."/>
            <person name="Boot N."/>
            <person name="Cabral A."/>
            <person name="Kemen E."/>
            <person name="Thines M."/>
            <person name="Ah-Fong A."/>
            <person name="Anderson R."/>
            <person name="Badejoko W."/>
            <person name="Bittner-Eddy P."/>
            <person name="Boore J.L."/>
            <person name="Chibucos M.C."/>
            <person name="Coates M."/>
            <person name="Dehal P."/>
            <person name="Delehaunty K."/>
            <person name="Dong S."/>
            <person name="Downton P."/>
            <person name="Dumas B."/>
            <person name="Fabro G."/>
            <person name="Fronick C."/>
            <person name="Fuerstenberg S.I."/>
            <person name="Fulton L."/>
            <person name="Gaulin E."/>
            <person name="Govers F."/>
            <person name="Hughes L."/>
            <person name="Humphray S."/>
            <person name="Jiang R.H."/>
            <person name="Judelson H."/>
            <person name="Kamoun S."/>
            <person name="Kyung K."/>
            <person name="Meijer H."/>
            <person name="Minx P."/>
            <person name="Morris P."/>
            <person name="Nelson J."/>
            <person name="Phuntumart V."/>
            <person name="Qutob D."/>
            <person name="Rehmany A."/>
            <person name="Rougon-Cardoso A."/>
            <person name="Ryden P."/>
            <person name="Torto-Alalibo T."/>
            <person name="Studholme D."/>
            <person name="Wang Y."/>
            <person name="Win J."/>
            <person name="Wood J."/>
            <person name="Clifton S.W."/>
            <person name="Rogers J."/>
            <person name="Van den Ackerveken G."/>
            <person name="Jones J.D."/>
            <person name="McDowell J.M."/>
            <person name="Beynon J."/>
            <person name="Tyler B.M."/>
        </authorList>
    </citation>
    <scope>NUCLEOTIDE SEQUENCE [LARGE SCALE GENOMIC DNA]</scope>
    <source>
        <strain evidence="2">Emoy2</strain>
    </source>
</reference>
<dbReference type="EnsemblProtists" id="HpaT803813">
    <property type="protein sequence ID" value="HpaP803813"/>
    <property type="gene ID" value="HpaG803813"/>
</dbReference>
<evidence type="ECO:0000313" key="2">
    <source>
        <dbReference type="Proteomes" id="UP000011713"/>
    </source>
</evidence>
<protein>
    <recommendedName>
        <fullName evidence="3">RxLR effector candidate protein</fullName>
    </recommendedName>
</protein>
<dbReference type="VEuPathDB" id="FungiDB:HpaG803813"/>
<reference evidence="1" key="2">
    <citation type="submission" date="2015-06" db="UniProtKB">
        <authorList>
            <consortium name="EnsemblProtists"/>
        </authorList>
    </citation>
    <scope>IDENTIFICATION</scope>
    <source>
        <strain evidence="1">Emoy2</strain>
    </source>
</reference>
<dbReference type="STRING" id="559515.M4BBZ8"/>
<dbReference type="EMBL" id="JH598116">
    <property type="status" value="NOT_ANNOTATED_CDS"/>
    <property type="molecule type" value="Genomic_DNA"/>
</dbReference>
<dbReference type="OMA" id="FERRWKH"/>
<evidence type="ECO:0000313" key="1">
    <source>
        <dbReference type="EnsemblProtists" id="HpaP803813"/>
    </source>
</evidence>
<dbReference type="AlphaFoldDB" id="M4BBZ8"/>
<accession>M4BBZ8</accession>
<dbReference type="Proteomes" id="UP000011713">
    <property type="component" value="Unassembled WGS sequence"/>
</dbReference>
<sequence>MPTASPRTPYPVAPAFQMAPRPPNIKALVCERFDAKERYPGQGLGFGFEDFERRWKHAIETDITIYGSNWTDFLKMMVKFMAARPAKLFHDNYESWKLENPTFSYKDCRQKYLKQYGCRLSGPELVDRLREPKKKNFTWLDYAEYLLEVGRLLNADDRLVLETFALYACPEEKSTLLVLVNFNATNPRPELEKALEFSCRVKGDSVLNDKSHNVSSNRRL</sequence>
<organism evidence="1 2">
    <name type="scientific">Hyaloperonospora arabidopsidis (strain Emoy2)</name>
    <name type="common">Downy mildew agent</name>
    <name type="synonym">Peronospora arabidopsidis</name>
    <dbReference type="NCBI Taxonomy" id="559515"/>
    <lineage>
        <taxon>Eukaryota</taxon>
        <taxon>Sar</taxon>
        <taxon>Stramenopiles</taxon>
        <taxon>Oomycota</taxon>
        <taxon>Peronosporomycetes</taxon>
        <taxon>Peronosporales</taxon>
        <taxon>Peronosporaceae</taxon>
        <taxon>Hyaloperonospora</taxon>
    </lineage>
</organism>
<name>M4BBZ8_HYAAE</name>
<dbReference type="eggNOG" id="ENOG502S7P6">
    <property type="taxonomic scope" value="Eukaryota"/>
</dbReference>